<comment type="caution">
    <text evidence="10">Lacks conserved residue(s) required for the propagation of feature annotation.</text>
</comment>
<evidence type="ECO:0000256" key="6">
    <source>
        <dbReference type="ARBA" id="ARBA00022741"/>
    </source>
</evidence>
<evidence type="ECO:0000256" key="8">
    <source>
        <dbReference type="ARBA" id="ARBA00022989"/>
    </source>
</evidence>
<keyword evidence="3 10" id="KW-0808">Transferase</keyword>
<keyword evidence="4 10" id="KW-0812">Transmembrane</keyword>
<protein>
    <recommendedName>
        <fullName evidence="10">Diadenylate cyclase</fullName>
        <shortName evidence="10">DAC</shortName>
        <ecNumber evidence="10">2.7.7.85</ecNumber>
    </recommendedName>
    <alternativeName>
        <fullName evidence="10">Cyclic-di-AMP synthase</fullName>
        <shortName evidence="10">c-di-AMP synthase</shortName>
    </alternativeName>
</protein>
<evidence type="ECO:0000256" key="1">
    <source>
        <dbReference type="ARBA" id="ARBA00000877"/>
    </source>
</evidence>
<dbReference type="InterPro" id="IPR036888">
    <property type="entry name" value="DNA_integrity_DisA_N_sf"/>
</dbReference>
<evidence type="ECO:0000256" key="5">
    <source>
        <dbReference type="ARBA" id="ARBA00022695"/>
    </source>
</evidence>
<evidence type="ECO:0000256" key="4">
    <source>
        <dbReference type="ARBA" id="ARBA00022692"/>
    </source>
</evidence>
<dbReference type="GO" id="GO:0004016">
    <property type="term" value="F:adenylate cyclase activity"/>
    <property type="evidence" value="ECO:0007669"/>
    <property type="project" value="UniProtKB-UniRule"/>
</dbReference>
<organism evidence="12 13">
    <name type="scientific">Robinsoniella peoriensis</name>
    <dbReference type="NCBI Taxonomy" id="180332"/>
    <lineage>
        <taxon>Bacteria</taxon>
        <taxon>Bacillati</taxon>
        <taxon>Bacillota</taxon>
        <taxon>Clostridia</taxon>
        <taxon>Lachnospirales</taxon>
        <taxon>Lachnospiraceae</taxon>
        <taxon>Robinsoniella</taxon>
    </lineage>
</organism>
<dbReference type="GO" id="GO:0006171">
    <property type="term" value="P:cAMP biosynthetic process"/>
    <property type="evidence" value="ECO:0007669"/>
    <property type="project" value="InterPro"/>
</dbReference>
<keyword evidence="5 10" id="KW-0548">Nucleotidyltransferase</keyword>
<evidence type="ECO:0000256" key="9">
    <source>
        <dbReference type="ARBA" id="ARBA00023136"/>
    </source>
</evidence>
<accession>A0A4U8QAL2</accession>
<dbReference type="FunFam" id="3.40.1700.10:FF:000002">
    <property type="entry name" value="Diadenylate cyclase"/>
    <property type="match status" value="1"/>
</dbReference>
<dbReference type="PANTHER" id="PTHR34185:SF1">
    <property type="entry name" value="DIADENYLATE CYCLASE"/>
    <property type="match status" value="1"/>
</dbReference>
<comment type="function">
    <text evidence="10">Catalyzes the condensation of 2 ATP molecules into cyclic di-AMP (c-di-AMP), a second messenger used to regulate differing processes in different bacteria.</text>
</comment>
<evidence type="ECO:0000313" key="13">
    <source>
        <dbReference type="Proteomes" id="UP000306509"/>
    </source>
</evidence>
<dbReference type="Gene3D" id="3.40.1700.10">
    <property type="entry name" value="DNA integrity scanning protein, DisA, N-terminal domain"/>
    <property type="match status" value="1"/>
</dbReference>
<evidence type="ECO:0000256" key="2">
    <source>
        <dbReference type="ARBA" id="ARBA00022475"/>
    </source>
</evidence>
<dbReference type="SUPFAM" id="SSF143597">
    <property type="entry name" value="YojJ-like"/>
    <property type="match status" value="1"/>
</dbReference>
<dbReference type="GO" id="GO:0106408">
    <property type="term" value="F:diadenylate cyclase activity"/>
    <property type="evidence" value="ECO:0007669"/>
    <property type="project" value="UniProtKB-EC"/>
</dbReference>
<feature type="transmembrane region" description="Helical" evidence="10">
    <location>
        <begin position="49"/>
        <end position="68"/>
    </location>
</feature>
<proteinExistence type="inferred from homology"/>
<feature type="transmembrane region" description="Helical" evidence="10">
    <location>
        <begin position="74"/>
        <end position="93"/>
    </location>
</feature>
<dbReference type="InterPro" id="IPR045585">
    <property type="entry name" value="CdaA_N"/>
</dbReference>
<keyword evidence="9 10" id="KW-0472">Membrane</keyword>
<evidence type="ECO:0000259" key="11">
    <source>
        <dbReference type="PROSITE" id="PS51794"/>
    </source>
</evidence>
<dbReference type="Pfam" id="PF02457">
    <property type="entry name" value="DAC"/>
    <property type="match status" value="1"/>
</dbReference>
<evidence type="ECO:0000256" key="3">
    <source>
        <dbReference type="ARBA" id="ARBA00022679"/>
    </source>
</evidence>
<dbReference type="InterPro" id="IPR003390">
    <property type="entry name" value="DNA_integrity_scan_DisA_N"/>
</dbReference>
<evidence type="ECO:0000256" key="7">
    <source>
        <dbReference type="ARBA" id="ARBA00022840"/>
    </source>
</evidence>
<keyword evidence="2 10" id="KW-1003">Cell membrane</keyword>
<dbReference type="Proteomes" id="UP000306509">
    <property type="component" value="Unassembled WGS sequence"/>
</dbReference>
<reference evidence="12 13" key="1">
    <citation type="journal article" date="2019" name="Anaerobe">
        <title>Detection of Robinsoniella peoriensis in multiple bone samples of a trauma patient.</title>
        <authorList>
            <person name="Schrottner P."/>
            <person name="Hartwich K."/>
            <person name="Bunk B."/>
            <person name="Schober I."/>
            <person name="Helbig S."/>
            <person name="Rudolph W.W."/>
            <person name="Gunzer F."/>
        </authorList>
    </citation>
    <scope>NUCLEOTIDE SEQUENCE [LARGE SCALE GENOMIC DNA]</scope>
    <source>
        <strain evidence="12 13">DSM 106044</strain>
    </source>
</reference>
<dbReference type="InterPro" id="IPR050338">
    <property type="entry name" value="DisA"/>
</dbReference>
<evidence type="ECO:0000256" key="10">
    <source>
        <dbReference type="HAMAP-Rule" id="MF_01499"/>
    </source>
</evidence>
<dbReference type="HAMAP" id="MF_01499">
    <property type="entry name" value="DacA"/>
    <property type="match status" value="1"/>
</dbReference>
<dbReference type="InterPro" id="IPR014046">
    <property type="entry name" value="C-di-AMP_synthase"/>
</dbReference>
<dbReference type="EMBL" id="QGQD01000042">
    <property type="protein sequence ID" value="TLD01273.1"/>
    <property type="molecule type" value="Genomic_DNA"/>
</dbReference>
<name>A0A4U8QAL2_9FIRM</name>
<dbReference type="PROSITE" id="PS51794">
    <property type="entry name" value="DAC"/>
    <property type="match status" value="1"/>
</dbReference>
<dbReference type="STRING" id="180332.GCA_000797495_02046"/>
<gene>
    <name evidence="10" type="primary">dacA</name>
    <name evidence="12" type="ORF">DSM106044_01826</name>
</gene>
<sequence>MEVIKRFFMVNLYKLTEPISNINYRDVIEIIILTFIVYRLLVWIKDTRAWTLLKGILLLGLFVLIANIFELDTITFLINKGIGFAFMAVMVIFQPELRRALEELGEKKIFTTLTPFDTARDIRERFSDKTVNELVKATVEMAKVKTGALIVIENNVTLAEYERTGIAIDSILTSQLLINIFEHNTPLHDGAVIVRGNRIISATCYLPLSDNLALSKELGTRHRAGVGISEETDSLTIIVSEETGSVSLASKGKLMRDVDAAVLRQQLVILQDKSVDTKKFRLWKGKGKNEEKLGE</sequence>
<dbReference type="PANTHER" id="PTHR34185">
    <property type="entry name" value="DIADENYLATE CYCLASE"/>
    <property type="match status" value="1"/>
</dbReference>
<dbReference type="AlphaFoldDB" id="A0A4U8QAL2"/>
<comment type="similarity">
    <text evidence="10">Belongs to the adenylate cyclase family. DacA/CdaA subfamily.</text>
</comment>
<evidence type="ECO:0000313" key="12">
    <source>
        <dbReference type="EMBL" id="TLD01273.1"/>
    </source>
</evidence>
<dbReference type="GO" id="GO:0005524">
    <property type="term" value="F:ATP binding"/>
    <property type="evidence" value="ECO:0007669"/>
    <property type="project" value="UniProtKB-UniRule"/>
</dbReference>
<dbReference type="InterPro" id="IPR034701">
    <property type="entry name" value="CdaA"/>
</dbReference>
<keyword evidence="6 10" id="KW-0547">Nucleotide-binding</keyword>
<keyword evidence="7 10" id="KW-0067">ATP-binding</keyword>
<dbReference type="Pfam" id="PF19293">
    <property type="entry name" value="CdaA_N"/>
    <property type="match status" value="1"/>
</dbReference>
<keyword evidence="13" id="KW-1185">Reference proteome</keyword>
<dbReference type="NCBIfam" id="TIGR00159">
    <property type="entry name" value="diadenylate cyclase CdaA"/>
    <property type="match status" value="1"/>
</dbReference>
<feature type="domain" description="DAC" evidence="11">
    <location>
        <begin position="94"/>
        <end position="260"/>
    </location>
</feature>
<dbReference type="PIRSF" id="PIRSF004793">
    <property type="entry name" value="UCP004793"/>
    <property type="match status" value="1"/>
</dbReference>
<keyword evidence="8 10" id="KW-1133">Transmembrane helix</keyword>
<comment type="caution">
    <text evidence="12">The sequence shown here is derived from an EMBL/GenBank/DDBJ whole genome shotgun (WGS) entry which is preliminary data.</text>
</comment>
<comment type="subunit">
    <text evidence="10">Probably a homodimer.</text>
</comment>
<comment type="catalytic activity">
    <reaction evidence="1 10">
        <text>2 ATP = 3',3'-c-di-AMP + 2 diphosphate</text>
        <dbReference type="Rhea" id="RHEA:35655"/>
        <dbReference type="ChEBI" id="CHEBI:30616"/>
        <dbReference type="ChEBI" id="CHEBI:33019"/>
        <dbReference type="ChEBI" id="CHEBI:71500"/>
        <dbReference type="EC" id="2.7.7.85"/>
    </reaction>
</comment>
<feature type="transmembrane region" description="Helical" evidence="10">
    <location>
        <begin position="22"/>
        <end position="42"/>
    </location>
</feature>
<dbReference type="EC" id="2.7.7.85" evidence="10"/>